<dbReference type="RefSeq" id="WP_232499975.1">
    <property type="nucleotide sequence ID" value="NZ_BAAANH010000003.1"/>
</dbReference>
<organism evidence="2 3">
    <name type="scientific">Agromyces humatus</name>
    <dbReference type="NCBI Taxonomy" id="279573"/>
    <lineage>
        <taxon>Bacteria</taxon>
        <taxon>Bacillati</taxon>
        <taxon>Actinomycetota</taxon>
        <taxon>Actinomycetes</taxon>
        <taxon>Micrococcales</taxon>
        <taxon>Microbacteriaceae</taxon>
        <taxon>Agromyces</taxon>
    </lineage>
</organism>
<evidence type="ECO:0008006" key="4">
    <source>
        <dbReference type="Google" id="ProtNLM"/>
    </source>
</evidence>
<sequence length="165" mass="17805">MGLLDRILGRKAELETEAVTADVPIGDARAIDRYERMLRTAPREVIERAHVEAFEQLTPAQLDVLFERFSATAAADDERPSDARPASLARSAAQAEHHRPGAITRTLEDTQTRAGTNALVGASILDAVVWYSIASVAWSTWSVPDDASAASSDAFDAGGFYDLGF</sequence>
<reference evidence="3" key="1">
    <citation type="journal article" date="2019" name="Int. J. Syst. Evol. Microbiol.">
        <title>The Global Catalogue of Microorganisms (GCM) 10K type strain sequencing project: providing services to taxonomists for standard genome sequencing and annotation.</title>
        <authorList>
            <consortium name="The Broad Institute Genomics Platform"/>
            <consortium name="The Broad Institute Genome Sequencing Center for Infectious Disease"/>
            <person name="Wu L."/>
            <person name="Ma J."/>
        </authorList>
    </citation>
    <scope>NUCLEOTIDE SEQUENCE [LARGE SCALE GENOMIC DNA]</scope>
    <source>
        <strain evidence="3">JCM 14319</strain>
    </source>
</reference>
<name>A0ABP4WPY5_9MICO</name>
<evidence type="ECO:0000313" key="2">
    <source>
        <dbReference type="EMBL" id="GAA1759762.1"/>
    </source>
</evidence>
<keyword evidence="3" id="KW-1185">Reference proteome</keyword>
<evidence type="ECO:0000313" key="3">
    <source>
        <dbReference type="Proteomes" id="UP001500506"/>
    </source>
</evidence>
<dbReference type="Proteomes" id="UP001500506">
    <property type="component" value="Unassembled WGS sequence"/>
</dbReference>
<protein>
    <recommendedName>
        <fullName evidence="4">DUF1707 domain-containing protein</fullName>
    </recommendedName>
</protein>
<proteinExistence type="predicted"/>
<dbReference type="EMBL" id="BAAANH010000003">
    <property type="protein sequence ID" value="GAA1759762.1"/>
    <property type="molecule type" value="Genomic_DNA"/>
</dbReference>
<feature type="region of interest" description="Disordered" evidence="1">
    <location>
        <begin position="73"/>
        <end position="102"/>
    </location>
</feature>
<comment type="caution">
    <text evidence="2">The sequence shown here is derived from an EMBL/GenBank/DDBJ whole genome shotgun (WGS) entry which is preliminary data.</text>
</comment>
<gene>
    <name evidence="2" type="ORF">GCM10009747_18510</name>
</gene>
<accession>A0ABP4WPY5</accession>
<evidence type="ECO:0000256" key="1">
    <source>
        <dbReference type="SAM" id="MobiDB-lite"/>
    </source>
</evidence>